<keyword evidence="8 13" id="KW-0547">Nucleotide-binding</keyword>
<dbReference type="AlphaFoldDB" id="A0A8J2Z5W0"/>
<name>A0A8J2Z5W0_9GAMM</name>
<dbReference type="UniPathway" id="UPA00359">
    <property type="reaction ID" value="UER00482"/>
</dbReference>
<dbReference type="GO" id="GO:0005886">
    <property type="term" value="C:plasma membrane"/>
    <property type="evidence" value="ECO:0007669"/>
    <property type="project" value="TreeGrafter"/>
</dbReference>
<dbReference type="GO" id="GO:0009245">
    <property type="term" value="P:lipid A biosynthetic process"/>
    <property type="evidence" value="ECO:0007669"/>
    <property type="project" value="UniProtKB-UniRule"/>
</dbReference>
<comment type="function">
    <text evidence="1 13">Transfers the gamma-phosphate of ATP to the 4'-position of a tetraacyldisaccharide 1-phosphate intermediate (termed DS-1-P) to form tetraacyldisaccharide 1,4'-bis-phosphate (lipid IVA).</text>
</comment>
<comment type="caution">
    <text evidence="14">The sequence shown here is derived from an EMBL/GenBank/DDBJ whole genome shotgun (WGS) entry which is preliminary data.</text>
</comment>
<evidence type="ECO:0000256" key="2">
    <source>
        <dbReference type="ARBA" id="ARBA00004870"/>
    </source>
</evidence>
<dbReference type="Pfam" id="PF02606">
    <property type="entry name" value="LpxK"/>
    <property type="match status" value="1"/>
</dbReference>
<evidence type="ECO:0000256" key="1">
    <source>
        <dbReference type="ARBA" id="ARBA00002274"/>
    </source>
</evidence>
<organism evidence="14 15">
    <name type="scientific">Cysteiniphilum litorale</name>
    <dbReference type="NCBI Taxonomy" id="2056700"/>
    <lineage>
        <taxon>Bacteria</taxon>
        <taxon>Pseudomonadati</taxon>
        <taxon>Pseudomonadota</taxon>
        <taxon>Gammaproteobacteria</taxon>
        <taxon>Thiotrichales</taxon>
        <taxon>Fastidiosibacteraceae</taxon>
        <taxon>Cysteiniphilum</taxon>
    </lineage>
</organism>
<dbReference type="PANTHER" id="PTHR42724:SF1">
    <property type="entry name" value="TETRAACYLDISACCHARIDE 4'-KINASE, MITOCHONDRIAL-RELATED"/>
    <property type="match status" value="1"/>
</dbReference>
<dbReference type="GO" id="GO:0005524">
    <property type="term" value="F:ATP binding"/>
    <property type="evidence" value="ECO:0007669"/>
    <property type="project" value="UniProtKB-UniRule"/>
</dbReference>
<dbReference type="EMBL" id="BMJS01000028">
    <property type="protein sequence ID" value="GGG03741.1"/>
    <property type="molecule type" value="Genomic_DNA"/>
</dbReference>
<dbReference type="SUPFAM" id="SSF52540">
    <property type="entry name" value="P-loop containing nucleoside triphosphate hydrolases"/>
    <property type="match status" value="1"/>
</dbReference>
<evidence type="ECO:0000256" key="6">
    <source>
        <dbReference type="ARBA" id="ARBA00022556"/>
    </source>
</evidence>
<dbReference type="NCBIfam" id="TIGR00682">
    <property type="entry name" value="lpxK"/>
    <property type="match status" value="1"/>
</dbReference>
<evidence type="ECO:0000256" key="9">
    <source>
        <dbReference type="ARBA" id="ARBA00022777"/>
    </source>
</evidence>
<dbReference type="OrthoDB" id="9766423at2"/>
<dbReference type="GO" id="GO:0009244">
    <property type="term" value="P:lipopolysaccharide core region biosynthetic process"/>
    <property type="evidence" value="ECO:0007669"/>
    <property type="project" value="TreeGrafter"/>
</dbReference>
<evidence type="ECO:0000256" key="13">
    <source>
        <dbReference type="HAMAP-Rule" id="MF_00409"/>
    </source>
</evidence>
<dbReference type="HAMAP" id="MF_00409">
    <property type="entry name" value="LpxK"/>
    <property type="match status" value="1"/>
</dbReference>
<keyword evidence="6 13" id="KW-0441">Lipid A biosynthesis</keyword>
<dbReference type="EC" id="2.7.1.130" evidence="3 13"/>
<evidence type="ECO:0000256" key="5">
    <source>
        <dbReference type="ARBA" id="ARBA00022516"/>
    </source>
</evidence>
<dbReference type="Proteomes" id="UP000636949">
    <property type="component" value="Unassembled WGS sequence"/>
</dbReference>
<dbReference type="CDD" id="cd01983">
    <property type="entry name" value="SIMIBI"/>
    <property type="match status" value="1"/>
</dbReference>
<evidence type="ECO:0000313" key="14">
    <source>
        <dbReference type="EMBL" id="GGG03741.1"/>
    </source>
</evidence>
<dbReference type="PANTHER" id="PTHR42724">
    <property type="entry name" value="TETRAACYLDISACCHARIDE 4'-KINASE"/>
    <property type="match status" value="1"/>
</dbReference>
<keyword evidence="10 13" id="KW-0067">ATP-binding</keyword>
<evidence type="ECO:0000256" key="3">
    <source>
        <dbReference type="ARBA" id="ARBA00012071"/>
    </source>
</evidence>
<feature type="binding site" evidence="13">
    <location>
        <begin position="53"/>
        <end position="60"/>
    </location>
    <ligand>
        <name>ATP</name>
        <dbReference type="ChEBI" id="CHEBI:30616"/>
    </ligand>
</feature>
<dbReference type="GO" id="GO:0009029">
    <property type="term" value="F:lipid-A 4'-kinase activity"/>
    <property type="evidence" value="ECO:0007669"/>
    <property type="project" value="UniProtKB-UniRule"/>
</dbReference>
<reference evidence="14" key="1">
    <citation type="journal article" date="2014" name="Int. J. Syst. Evol. Microbiol.">
        <title>Complete genome sequence of Corynebacterium casei LMG S-19264T (=DSM 44701T), isolated from a smear-ripened cheese.</title>
        <authorList>
            <consortium name="US DOE Joint Genome Institute (JGI-PGF)"/>
            <person name="Walter F."/>
            <person name="Albersmeier A."/>
            <person name="Kalinowski J."/>
            <person name="Ruckert C."/>
        </authorList>
    </citation>
    <scope>NUCLEOTIDE SEQUENCE</scope>
    <source>
        <strain evidence="14">CGMCC 1.15758</strain>
    </source>
</reference>
<proteinExistence type="inferred from homology"/>
<evidence type="ECO:0000256" key="7">
    <source>
        <dbReference type="ARBA" id="ARBA00022679"/>
    </source>
</evidence>
<keyword evidence="7 13" id="KW-0808">Transferase</keyword>
<protein>
    <recommendedName>
        <fullName evidence="4 13">Tetraacyldisaccharide 4'-kinase</fullName>
        <ecNumber evidence="3 13">2.7.1.130</ecNumber>
    </recommendedName>
    <alternativeName>
        <fullName evidence="12 13">Lipid A 4'-kinase</fullName>
    </alternativeName>
</protein>
<reference evidence="14" key="2">
    <citation type="submission" date="2020-09" db="EMBL/GenBank/DDBJ databases">
        <authorList>
            <person name="Sun Q."/>
            <person name="Zhou Y."/>
        </authorList>
    </citation>
    <scope>NUCLEOTIDE SEQUENCE</scope>
    <source>
        <strain evidence="14">CGMCC 1.15758</strain>
    </source>
</reference>
<gene>
    <name evidence="13 14" type="primary">lpxK</name>
    <name evidence="14" type="ORF">GCM10010995_21490</name>
</gene>
<evidence type="ECO:0000256" key="4">
    <source>
        <dbReference type="ARBA" id="ARBA00016436"/>
    </source>
</evidence>
<keyword evidence="5 13" id="KW-0444">Lipid biosynthesis</keyword>
<comment type="pathway">
    <text evidence="2 13">Glycolipid biosynthesis; lipid IV(A) biosynthesis; lipid IV(A) from (3R)-3-hydroxytetradecanoyl-[acyl-carrier-protein] and UDP-N-acetyl-alpha-D-glucosamine: step 6/6.</text>
</comment>
<evidence type="ECO:0000256" key="12">
    <source>
        <dbReference type="ARBA" id="ARBA00029757"/>
    </source>
</evidence>
<keyword evidence="15" id="KW-1185">Reference proteome</keyword>
<evidence type="ECO:0000256" key="8">
    <source>
        <dbReference type="ARBA" id="ARBA00022741"/>
    </source>
</evidence>
<evidence type="ECO:0000313" key="15">
    <source>
        <dbReference type="Proteomes" id="UP000636949"/>
    </source>
</evidence>
<dbReference type="InterPro" id="IPR003758">
    <property type="entry name" value="LpxK"/>
</dbReference>
<dbReference type="InterPro" id="IPR027417">
    <property type="entry name" value="P-loop_NTPase"/>
</dbReference>
<comment type="catalytic activity">
    <reaction evidence="13">
        <text>a lipid A disaccharide + ATP = a lipid IVA + ADP + H(+)</text>
        <dbReference type="Rhea" id="RHEA:67840"/>
        <dbReference type="ChEBI" id="CHEBI:15378"/>
        <dbReference type="ChEBI" id="CHEBI:30616"/>
        <dbReference type="ChEBI" id="CHEBI:176343"/>
        <dbReference type="ChEBI" id="CHEBI:176425"/>
        <dbReference type="ChEBI" id="CHEBI:456216"/>
        <dbReference type="EC" id="2.7.1.130"/>
    </reaction>
</comment>
<sequence>MQKDWYTVHKTWRAMILAPLSWLFSYIAKKRKVKLQKKAYQSKLPLIVVGNIAVGGTGKTPVVQAICQHLKEQGYHPAIITRGYGGKATHYPFMIDERTPASICGDEPFMLHQLLPDTPIVISPKRVEAIQYIEEKLKAVDIIISDDGLQHYAMHRNVEIAVIDGQRQFGNGLCLPAGPLREPITRLEEVDMMVINGGGRASVSNKAQYDMQLLPQSLVSLATGQQFAIDQLLKSVGSTCYAVAGIGNPKRFFNTLKNLGFMVEEYPFKDHHSFTLDDFKAMNDNMPMIMTYKDAVKCQGFAKDNWYYLAISPEIEKGFFEILDEKLSLLERGKEGGKL</sequence>
<evidence type="ECO:0000256" key="11">
    <source>
        <dbReference type="ARBA" id="ARBA00023098"/>
    </source>
</evidence>
<accession>A0A8J2Z5W0</accession>
<keyword evidence="9 13" id="KW-0418">Kinase</keyword>
<comment type="similarity">
    <text evidence="13">Belongs to the LpxK family.</text>
</comment>
<keyword evidence="11 13" id="KW-0443">Lipid metabolism</keyword>
<evidence type="ECO:0000256" key="10">
    <source>
        <dbReference type="ARBA" id="ARBA00022840"/>
    </source>
</evidence>